<name>A0ABR1RIC0_9PEZI</name>
<accession>A0ABR1RIC0</accession>
<dbReference type="Proteomes" id="UP001396898">
    <property type="component" value="Unassembled WGS sequence"/>
</dbReference>
<comment type="caution">
    <text evidence="1">The sequence shown here is derived from an EMBL/GenBank/DDBJ whole genome shotgun (WGS) entry which is preliminary data.</text>
</comment>
<evidence type="ECO:0000313" key="1">
    <source>
        <dbReference type="EMBL" id="KAK8012933.1"/>
    </source>
</evidence>
<reference evidence="1 2" key="1">
    <citation type="submission" date="2023-01" db="EMBL/GenBank/DDBJ databases">
        <title>Analysis of 21 Apiospora genomes using comparative genomics revels a genus with tremendous synthesis potential of carbohydrate active enzymes and secondary metabolites.</title>
        <authorList>
            <person name="Sorensen T."/>
        </authorList>
    </citation>
    <scope>NUCLEOTIDE SEQUENCE [LARGE SCALE GENOMIC DNA]</scope>
    <source>
        <strain evidence="1 2">CBS 20057</strain>
    </source>
</reference>
<proteinExistence type="predicted"/>
<gene>
    <name evidence="1" type="ORF">PG991_010308</name>
</gene>
<sequence length="95" mass="10272">MNVEYYWADGVRGKAAAQDRGLDTPTPLMRLDPDDGGDQFLFSSGGKFYLWNIVSGDLSAIVSPTSQNDIIKALGDMLTDAGSKDLKTEFVPLKG</sequence>
<keyword evidence="2" id="KW-1185">Reference proteome</keyword>
<dbReference type="EMBL" id="JAQQWI010000015">
    <property type="protein sequence ID" value="KAK8012933.1"/>
    <property type="molecule type" value="Genomic_DNA"/>
</dbReference>
<evidence type="ECO:0000313" key="2">
    <source>
        <dbReference type="Proteomes" id="UP001396898"/>
    </source>
</evidence>
<organism evidence="1 2">
    <name type="scientific">Apiospora marii</name>
    <dbReference type="NCBI Taxonomy" id="335849"/>
    <lineage>
        <taxon>Eukaryota</taxon>
        <taxon>Fungi</taxon>
        <taxon>Dikarya</taxon>
        <taxon>Ascomycota</taxon>
        <taxon>Pezizomycotina</taxon>
        <taxon>Sordariomycetes</taxon>
        <taxon>Xylariomycetidae</taxon>
        <taxon>Amphisphaeriales</taxon>
        <taxon>Apiosporaceae</taxon>
        <taxon>Apiospora</taxon>
    </lineage>
</organism>
<protein>
    <submittedName>
        <fullName evidence="1">Uncharacterized protein</fullName>
    </submittedName>
</protein>